<dbReference type="GO" id="GO:0046920">
    <property type="term" value="F:alpha-(1-&gt;3)-fucosyltransferase activity"/>
    <property type="evidence" value="ECO:0007669"/>
    <property type="project" value="TreeGrafter"/>
</dbReference>
<dbReference type="PANTHER" id="PTHR11929:SF194">
    <property type="entry name" value="ALPHA-(1,3)-FUCOSYLTRANSFERASE 10"/>
    <property type="match status" value="1"/>
</dbReference>
<feature type="domain" description="Fucosyltransferase C-terminal" evidence="4">
    <location>
        <begin position="225"/>
        <end position="304"/>
    </location>
</feature>
<dbReference type="Proteomes" id="UP000291117">
    <property type="component" value="Unassembled WGS sequence"/>
</dbReference>
<dbReference type="InterPro" id="IPR038577">
    <property type="entry name" value="GT10-like_C_sf"/>
</dbReference>
<evidence type="ECO:0000256" key="1">
    <source>
        <dbReference type="ARBA" id="ARBA00008919"/>
    </source>
</evidence>
<keyword evidence="6" id="KW-1185">Reference proteome</keyword>
<dbReference type="GO" id="GO:0016020">
    <property type="term" value="C:membrane"/>
    <property type="evidence" value="ECO:0007669"/>
    <property type="project" value="InterPro"/>
</dbReference>
<evidence type="ECO:0000259" key="4">
    <source>
        <dbReference type="Pfam" id="PF00852"/>
    </source>
</evidence>
<dbReference type="InterPro" id="IPR001503">
    <property type="entry name" value="Glyco_trans_10"/>
</dbReference>
<evidence type="ECO:0000256" key="3">
    <source>
        <dbReference type="ARBA" id="ARBA00022679"/>
    </source>
</evidence>
<dbReference type="OrthoDB" id="9791032at2"/>
<dbReference type="EMBL" id="SJSM01000006">
    <property type="protein sequence ID" value="TCC96238.1"/>
    <property type="molecule type" value="Genomic_DNA"/>
</dbReference>
<evidence type="ECO:0000256" key="2">
    <source>
        <dbReference type="ARBA" id="ARBA00022676"/>
    </source>
</evidence>
<dbReference type="PANTHER" id="PTHR11929">
    <property type="entry name" value="ALPHA- 1,3 -FUCOSYLTRANSFERASE"/>
    <property type="match status" value="1"/>
</dbReference>
<name>A0A4R0N7Y6_9SPHI</name>
<dbReference type="AlphaFoldDB" id="A0A4R0N7Y6"/>
<keyword evidence="2" id="KW-0328">Glycosyltransferase</keyword>
<dbReference type="Gene3D" id="3.40.50.11660">
    <property type="entry name" value="Glycosyl transferase family 10, C-terminal domain"/>
    <property type="match status" value="1"/>
</dbReference>
<evidence type="ECO:0000313" key="6">
    <source>
        <dbReference type="Proteomes" id="UP000291117"/>
    </source>
</evidence>
<organism evidence="5 6">
    <name type="scientific">Pedobacter hiemivivus</name>
    <dbReference type="NCBI Taxonomy" id="2530454"/>
    <lineage>
        <taxon>Bacteria</taxon>
        <taxon>Pseudomonadati</taxon>
        <taxon>Bacteroidota</taxon>
        <taxon>Sphingobacteriia</taxon>
        <taxon>Sphingobacteriales</taxon>
        <taxon>Sphingobacteriaceae</taxon>
        <taxon>Pedobacter</taxon>
    </lineage>
</organism>
<gene>
    <name evidence="5" type="ORF">EZ444_12425</name>
</gene>
<proteinExistence type="inferred from homology"/>
<sequence>MKILFENVYENLNKDNRLFTDDNVDIGDNLLTPFKVLGEISKKIGLVLGTSSLIEKEQADAMVFLDYPSMNSENFQYGIKHKIPLFLITLESPIVKPEIFKTELHEPFINVLTWSDYLVSLNPKKYIKINYSYNISANFELGRRERDLIVISGNKLSKHSQELYSERLAVIKWYEANRKGYLDLYGIDWDIKVMTNSLVGIVFNKINRTFKIVKTNYPSYKGKLRRKAEVLSKYNFSLCFENASDFSGYITEKIFDSLMSGTIPIYRGADNICKYIPKSCFIDYRDFGSIEEIDKYLQSLTDSDIKEYQLAIKTFLSDPQAGQFTIDNFVGTVINTVLNNTKCS</sequence>
<comment type="similarity">
    <text evidence="1">Belongs to the glycosyltransferase 10 family.</text>
</comment>
<dbReference type="RefSeq" id="WP_131609267.1">
    <property type="nucleotide sequence ID" value="NZ_SJSM01000006.1"/>
</dbReference>
<accession>A0A4R0N7Y6</accession>
<evidence type="ECO:0000313" key="5">
    <source>
        <dbReference type="EMBL" id="TCC96238.1"/>
    </source>
</evidence>
<comment type="caution">
    <text evidence="5">The sequence shown here is derived from an EMBL/GenBank/DDBJ whole genome shotgun (WGS) entry which is preliminary data.</text>
</comment>
<dbReference type="InterPro" id="IPR055270">
    <property type="entry name" value="Glyco_tran_10_C"/>
</dbReference>
<reference evidence="5 6" key="1">
    <citation type="submission" date="2019-02" db="EMBL/GenBank/DDBJ databases">
        <title>Pedobacter sp. RP-3-8 sp. nov., isolated from Arctic soil.</title>
        <authorList>
            <person name="Dahal R.H."/>
        </authorList>
    </citation>
    <scope>NUCLEOTIDE SEQUENCE [LARGE SCALE GENOMIC DNA]</scope>
    <source>
        <strain evidence="5 6">RP-3-8</strain>
    </source>
</reference>
<protein>
    <recommendedName>
        <fullName evidence="4">Fucosyltransferase C-terminal domain-containing protein</fullName>
    </recommendedName>
</protein>
<keyword evidence="3" id="KW-0808">Transferase</keyword>
<dbReference type="SUPFAM" id="SSF53756">
    <property type="entry name" value="UDP-Glycosyltransferase/glycogen phosphorylase"/>
    <property type="match status" value="1"/>
</dbReference>
<dbReference type="Pfam" id="PF00852">
    <property type="entry name" value="Glyco_transf_10"/>
    <property type="match status" value="1"/>
</dbReference>